<accession>A0ABS2EGX7</accession>
<name>A0ABS2EGX7_9FIRM</name>
<evidence type="ECO:0008006" key="3">
    <source>
        <dbReference type="Google" id="ProtNLM"/>
    </source>
</evidence>
<protein>
    <recommendedName>
        <fullName evidence="3">Gfo/Idh/MocA family oxidoreductase</fullName>
    </recommendedName>
</protein>
<dbReference type="Gene3D" id="3.40.50.720">
    <property type="entry name" value="NAD(P)-binding Rossmann-like Domain"/>
    <property type="match status" value="1"/>
</dbReference>
<evidence type="ECO:0000313" key="1">
    <source>
        <dbReference type="EMBL" id="MBM6744121.1"/>
    </source>
</evidence>
<comment type="caution">
    <text evidence="1">The sequence shown here is derived from an EMBL/GenBank/DDBJ whole genome shotgun (WGS) entry which is preliminary data.</text>
</comment>
<gene>
    <name evidence="1" type="ORF">H6A32_07325</name>
</gene>
<dbReference type="InterPro" id="IPR036291">
    <property type="entry name" value="NAD(P)-bd_dom_sf"/>
</dbReference>
<dbReference type="SUPFAM" id="SSF51735">
    <property type="entry name" value="NAD(P)-binding Rossmann-fold domains"/>
    <property type="match status" value="1"/>
</dbReference>
<keyword evidence="2" id="KW-1185">Reference proteome</keyword>
<dbReference type="RefSeq" id="WP_204864024.1">
    <property type="nucleotide sequence ID" value="NZ_JACJKH010000010.1"/>
</dbReference>
<evidence type="ECO:0000313" key="2">
    <source>
        <dbReference type="Proteomes" id="UP000775686"/>
    </source>
</evidence>
<sequence>MKQIITCAIAGLGNRGNDIYGNYQFVSPEEMKVTAVAEPQEEKREAARMRYGLPENRCFSSAEEMLA</sequence>
<proteinExistence type="predicted"/>
<dbReference type="EMBL" id="JACJKH010000010">
    <property type="protein sequence ID" value="MBM6744121.1"/>
    <property type="molecule type" value="Genomic_DNA"/>
</dbReference>
<reference evidence="1 2" key="1">
    <citation type="journal article" date="2021" name="Sci. Rep.">
        <title>The distribution of antibiotic resistance genes in chicken gut microbiota commensals.</title>
        <authorList>
            <person name="Juricova H."/>
            <person name="Matiasovicova J."/>
            <person name="Kubasova T."/>
            <person name="Cejkova D."/>
            <person name="Rychlik I."/>
        </authorList>
    </citation>
    <scope>NUCLEOTIDE SEQUENCE [LARGE SCALE GENOMIC DNA]</scope>
    <source>
        <strain evidence="1 2">An770</strain>
    </source>
</reference>
<organism evidence="1 2">
    <name type="scientific">Drancourtella massiliensis</name>
    <dbReference type="NCBI Taxonomy" id="1632013"/>
    <lineage>
        <taxon>Bacteria</taxon>
        <taxon>Bacillati</taxon>
        <taxon>Bacillota</taxon>
        <taxon>Clostridia</taxon>
        <taxon>Eubacteriales</taxon>
        <taxon>Oscillospiraceae</taxon>
        <taxon>Drancourtella</taxon>
    </lineage>
</organism>
<dbReference type="Proteomes" id="UP000775686">
    <property type="component" value="Unassembled WGS sequence"/>
</dbReference>